<comment type="caution">
    <text evidence="6">The sequence shown here is derived from an EMBL/GenBank/DDBJ whole genome shotgun (WGS) entry which is preliminary data.</text>
</comment>
<dbReference type="SUPFAM" id="SSF47413">
    <property type="entry name" value="lambda repressor-like DNA-binding domains"/>
    <property type="match status" value="1"/>
</dbReference>
<reference evidence="6" key="1">
    <citation type="submission" date="2021-11" db="EMBL/GenBank/DDBJ databases">
        <title>Vibrio ZSDE26 sp. nov. and Vibrio ZSDZ34 sp. nov., isolated from coastal seawater in Qingdao.</title>
        <authorList>
            <person name="Zhang P."/>
        </authorList>
    </citation>
    <scope>NUCLEOTIDE SEQUENCE</scope>
    <source>
        <strain evidence="6">ZSDZ34</strain>
    </source>
</reference>
<evidence type="ECO:0000256" key="3">
    <source>
        <dbReference type="ARBA" id="ARBA00023163"/>
    </source>
</evidence>
<name>A0A9X1WAD4_9VIBR</name>
<dbReference type="CDD" id="cd01392">
    <property type="entry name" value="HTH_LacI"/>
    <property type="match status" value="1"/>
</dbReference>
<dbReference type="InterPro" id="IPR001761">
    <property type="entry name" value="Peripla_BP/Lac1_sug-bd_dom"/>
</dbReference>
<dbReference type="CDD" id="cd06283">
    <property type="entry name" value="PBP1_RegR_EndR_KdgR-like"/>
    <property type="match status" value="1"/>
</dbReference>
<keyword evidence="2" id="KW-0238">DNA-binding</keyword>
<dbReference type="InterPro" id="IPR028082">
    <property type="entry name" value="Peripla_BP_I"/>
</dbReference>
<dbReference type="Gene3D" id="1.10.260.40">
    <property type="entry name" value="lambda repressor-like DNA-binding domains"/>
    <property type="match status" value="1"/>
</dbReference>
<dbReference type="Pfam" id="PF00356">
    <property type="entry name" value="LacI"/>
    <property type="match status" value="1"/>
</dbReference>
<proteinExistence type="predicted"/>
<dbReference type="SUPFAM" id="SSF53822">
    <property type="entry name" value="Periplasmic binding protein-like I"/>
    <property type="match status" value="1"/>
</dbReference>
<dbReference type="Pfam" id="PF00532">
    <property type="entry name" value="Peripla_BP_1"/>
    <property type="match status" value="1"/>
</dbReference>
<dbReference type="PROSITE" id="PS50932">
    <property type="entry name" value="HTH_LACI_2"/>
    <property type="match status" value="1"/>
</dbReference>
<dbReference type="InterPro" id="IPR001387">
    <property type="entry name" value="Cro/C1-type_HTH"/>
</dbReference>
<dbReference type="PROSITE" id="PS50943">
    <property type="entry name" value="HTH_CROC1"/>
    <property type="match status" value="1"/>
</dbReference>
<evidence type="ECO:0000313" key="6">
    <source>
        <dbReference type="EMBL" id="MCJ2375533.1"/>
    </source>
</evidence>
<sequence>MTKANRFSTISDVAKLAGSGKTSVSRYLNGEKNKLSIALQEQIARAIDELNYQPSQSARMLKAGRSNLIGLVLADITNSYSIEVMKGIEAVCRENNLMLLVCNTDNDPHLNTKSLELLKSHRVDGIIVNTVGMSKDELNSLQSIDTPIVLVDRSAPSLDLDCVGVNNESATQLVGQHLYDLQYKSVLVVTADLVISPRKARVDALKEFAEQHDSLTVKVCEWKHEDADYLVKALQEFYSECKTTKAAIFCTNSVVTLNVVKILQKMGVVIGDEVGLVAFDDPSWCELIGPGITAVRQPTYMIGQSACNTLIGRINNPNLSSKDIQLPATLITRRSTSQ</sequence>
<dbReference type="Gene3D" id="3.40.50.2300">
    <property type="match status" value="2"/>
</dbReference>
<keyword evidence="3" id="KW-0804">Transcription</keyword>
<evidence type="ECO:0000259" key="4">
    <source>
        <dbReference type="PROSITE" id="PS50932"/>
    </source>
</evidence>
<keyword evidence="1" id="KW-0805">Transcription regulation</keyword>
<accession>A0A9X1WAD4</accession>
<feature type="domain" description="HTH cro/C1-type" evidence="5">
    <location>
        <begin position="9"/>
        <end position="53"/>
    </location>
</feature>
<evidence type="ECO:0000313" key="7">
    <source>
        <dbReference type="Proteomes" id="UP001139488"/>
    </source>
</evidence>
<dbReference type="GO" id="GO:0000976">
    <property type="term" value="F:transcription cis-regulatory region binding"/>
    <property type="evidence" value="ECO:0007669"/>
    <property type="project" value="TreeGrafter"/>
</dbReference>
<dbReference type="InterPro" id="IPR000843">
    <property type="entry name" value="HTH_LacI"/>
</dbReference>
<dbReference type="PANTHER" id="PTHR30146">
    <property type="entry name" value="LACI-RELATED TRANSCRIPTIONAL REPRESSOR"/>
    <property type="match status" value="1"/>
</dbReference>
<dbReference type="AlphaFoldDB" id="A0A9X1WAD4"/>
<dbReference type="EMBL" id="JAJNNZ010000001">
    <property type="protein sequence ID" value="MCJ2375533.1"/>
    <property type="molecule type" value="Genomic_DNA"/>
</dbReference>
<dbReference type="RefSeq" id="WP_244354651.1">
    <property type="nucleotide sequence ID" value="NZ_JAJNNZ010000001.1"/>
</dbReference>
<protein>
    <submittedName>
        <fullName evidence="6">LacI family transcriptional regulator</fullName>
    </submittedName>
</protein>
<gene>
    <name evidence="6" type="ORF">LNL84_01645</name>
</gene>
<feature type="domain" description="HTH lacI-type" evidence="4">
    <location>
        <begin position="8"/>
        <end position="63"/>
    </location>
</feature>
<dbReference type="PANTHER" id="PTHR30146:SF145">
    <property type="entry name" value="RIBOSE OPERON REPRESSOR"/>
    <property type="match status" value="1"/>
</dbReference>
<keyword evidence="7" id="KW-1185">Reference proteome</keyword>
<organism evidence="6 7">
    <name type="scientific">Vibrio gelatinilyticus</name>
    <dbReference type="NCBI Taxonomy" id="2893468"/>
    <lineage>
        <taxon>Bacteria</taxon>
        <taxon>Pseudomonadati</taxon>
        <taxon>Pseudomonadota</taxon>
        <taxon>Gammaproteobacteria</taxon>
        <taxon>Vibrionales</taxon>
        <taxon>Vibrionaceae</taxon>
        <taxon>Vibrio</taxon>
    </lineage>
</organism>
<dbReference type="GO" id="GO:0003700">
    <property type="term" value="F:DNA-binding transcription factor activity"/>
    <property type="evidence" value="ECO:0007669"/>
    <property type="project" value="TreeGrafter"/>
</dbReference>
<evidence type="ECO:0000256" key="2">
    <source>
        <dbReference type="ARBA" id="ARBA00023125"/>
    </source>
</evidence>
<dbReference type="SMART" id="SM00354">
    <property type="entry name" value="HTH_LACI"/>
    <property type="match status" value="1"/>
</dbReference>
<evidence type="ECO:0000259" key="5">
    <source>
        <dbReference type="PROSITE" id="PS50943"/>
    </source>
</evidence>
<dbReference type="Proteomes" id="UP001139488">
    <property type="component" value="Unassembled WGS sequence"/>
</dbReference>
<dbReference type="InterPro" id="IPR010982">
    <property type="entry name" value="Lambda_DNA-bd_dom_sf"/>
</dbReference>
<evidence type="ECO:0000256" key="1">
    <source>
        <dbReference type="ARBA" id="ARBA00023015"/>
    </source>
</evidence>